<dbReference type="EnsemblBacteria" id="ABQ86888">
    <property type="protein sequence ID" value="ABQ86888"/>
    <property type="gene ID" value="Msm_0683"/>
</dbReference>
<dbReference type="InterPro" id="IPR014229">
    <property type="entry name" value="Spore_YtfJ"/>
</dbReference>
<dbReference type="PANTHER" id="PTHR39162:SF1">
    <property type="entry name" value="SPORULATION PROTEIN YTFJ"/>
    <property type="match status" value="1"/>
</dbReference>
<feature type="region of interest" description="Disordered" evidence="1">
    <location>
        <begin position="121"/>
        <end position="140"/>
    </location>
</feature>
<gene>
    <name evidence="2" type="ordered locus">Msm_0683</name>
</gene>
<dbReference type="EMBL" id="CP000678">
    <property type="protein sequence ID" value="ABQ86888.1"/>
    <property type="molecule type" value="Genomic_DNA"/>
</dbReference>
<sequence length="140" mass="15036">MCQNMAENIKTSVEELRKLISIENVVGKPIDAGDQFLIPVMRMGVGFGACENILGNDGNDTVGAGAGVEPVSMVIIPKNAKSGEGVKVVNLTKGTETNKALSDLGLIVSDLVKNYFSKSSDDYDESEYIEPEFTTTEDEQ</sequence>
<name>A5UL10_METS3</name>
<protein>
    <recommendedName>
        <fullName evidence="4">Sporulation protein YtfJ</fullName>
    </recommendedName>
</protein>
<dbReference type="BioCyc" id="MSMI420247:GHWZ-696-MONOMER"/>
<keyword evidence="3" id="KW-1185">Reference proteome</keyword>
<dbReference type="KEGG" id="msi:Msm_0683"/>
<organism evidence="2 3">
    <name type="scientific">Methanobrevibacter smithii (strain ATCC 35061 / DSM 861 / OCM 144 / PS)</name>
    <dbReference type="NCBI Taxonomy" id="420247"/>
    <lineage>
        <taxon>Archaea</taxon>
        <taxon>Methanobacteriati</taxon>
        <taxon>Methanobacteriota</taxon>
        <taxon>Methanomada group</taxon>
        <taxon>Methanobacteria</taxon>
        <taxon>Methanobacteriales</taxon>
        <taxon>Methanobacteriaceae</taxon>
        <taxon>Methanobrevibacter</taxon>
    </lineage>
</organism>
<dbReference type="AlphaFoldDB" id="A5UL10"/>
<feature type="compositionally biased region" description="Acidic residues" evidence="1">
    <location>
        <begin position="122"/>
        <end position="140"/>
    </location>
</feature>
<dbReference type="STRING" id="420247.Msm_0683"/>
<dbReference type="eggNOG" id="arCOG04972">
    <property type="taxonomic scope" value="Archaea"/>
</dbReference>
<dbReference type="PANTHER" id="PTHR39162">
    <property type="entry name" value="GLL3345 PROTEIN"/>
    <property type="match status" value="1"/>
</dbReference>
<evidence type="ECO:0000313" key="3">
    <source>
        <dbReference type="Proteomes" id="UP000001992"/>
    </source>
</evidence>
<dbReference type="HOGENOM" id="CLU_115880_2_1_2"/>
<evidence type="ECO:0000313" key="2">
    <source>
        <dbReference type="EMBL" id="ABQ86888.1"/>
    </source>
</evidence>
<reference evidence="2 3" key="1">
    <citation type="journal article" date="2007" name="Proc. Natl. Acad. Sci. U.S.A.">
        <title>Genomic and metabolic adaptations of Methanobrevibacter smithii to the human gut.</title>
        <authorList>
            <person name="Samuel B.S."/>
            <person name="Hansen E.E."/>
            <person name="Manchester J.K."/>
            <person name="Coutinho P.M."/>
            <person name="Henrissat B."/>
            <person name="Fulton R."/>
            <person name="Latreille P."/>
            <person name="Kim K."/>
            <person name="Wilson R.K."/>
            <person name="Gordon J.I."/>
        </authorList>
    </citation>
    <scope>NUCLEOTIDE SEQUENCE [LARGE SCALE GENOMIC DNA]</scope>
    <source>
        <strain evidence="3">ATCC 35061 / DSM 861 / OCM 144 / PS</strain>
    </source>
</reference>
<evidence type="ECO:0000256" key="1">
    <source>
        <dbReference type="SAM" id="MobiDB-lite"/>
    </source>
</evidence>
<dbReference type="Proteomes" id="UP000001992">
    <property type="component" value="Chromosome"/>
</dbReference>
<dbReference type="Pfam" id="PF09579">
    <property type="entry name" value="Spore_YtfJ"/>
    <property type="match status" value="1"/>
</dbReference>
<accession>A5UL10</accession>
<proteinExistence type="predicted"/>
<evidence type="ECO:0008006" key="4">
    <source>
        <dbReference type="Google" id="ProtNLM"/>
    </source>
</evidence>
<dbReference type="PATRIC" id="fig|420247.28.peg.680"/>